<accession>A0ACA9RCQ9</accession>
<evidence type="ECO:0000313" key="1">
    <source>
        <dbReference type="EMBL" id="CAG8788269.1"/>
    </source>
</evidence>
<dbReference type="EMBL" id="CAJVQC010049896">
    <property type="protein sequence ID" value="CAG8788269.1"/>
    <property type="molecule type" value="Genomic_DNA"/>
</dbReference>
<gene>
    <name evidence="1" type="ORF">RPERSI_LOCUS18678</name>
</gene>
<comment type="caution">
    <text evidence="1">The sequence shown here is derived from an EMBL/GenBank/DDBJ whole genome shotgun (WGS) entry which is preliminary data.</text>
</comment>
<dbReference type="Proteomes" id="UP000789920">
    <property type="component" value="Unassembled WGS sequence"/>
</dbReference>
<name>A0ACA9RCQ9_9GLOM</name>
<sequence length="159" mass="17640">IPTNFSARYNFTSSEIGMFLIAPSLGFMLGSFLGGKYSDFLAKKSILNSGEDYCPEIRIKSAWFGSLLIPVTGFIYGWLLDINFNIYVLAILIFLCSFGTLVTFSTLSTYLVDSCPGRGASVMALTSLIRFCVPGIIMMFETSIEERLGVRWMFALISI</sequence>
<reference evidence="1" key="1">
    <citation type="submission" date="2021-06" db="EMBL/GenBank/DDBJ databases">
        <authorList>
            <person name="Kallberg Y."/>
            <person name="Tangrot J."/>
            <person name="Rosling A."/>
        </authorList>
    </citation>
    <scope>NUCLEOTIDE SEQUENCE</scope>
    <source>
        <strain evidence="1">MA461A</strain>
    </source>
</reference>
<organism evidence="1 2">
    <name type="scientific">Racocetra persica</name>
    <dbReference type="NCBI Taxonomy" id="160502"/>
    <lineage>
        <taxon>Eukaryota</taxon>
        <taxon>Fungi</taxon>
        <taxon>Fungi incertae sedis</taxon>
        <taxon>Mucoromycota</taxon>
        <taxon>Glomeromycotina</taxon>
        <taxon>Glomeromycetes</taxon>
        <taxon>Diversisporales</taxon>
        <taxon>Gigasporaceae</taxon>
        <taxon>Racocetra</taxon>
    </lineage>
</organism>
<proteinExistence type="predicted"/>
<feature type="non-terminal residue" evidence="1">
    <location>
        <position position="1"/>
    </location>
</feature>
<feature type="non-terminal residue" evidence="1">
    <location>
        <position position="159"/>
    </location>
</feature>
<keyword evidence="2" id="KW-1185">Reference proteome</keyword>
<protein>
    <submittedName>
        <fullName evidence="1">32419_t:CDS:1</fullName>
    </submittedName>
</protein>
<evidence type="ECO:0000313" key="2">
    <source>
        <dbReference type="Proteomes" id="UP000789920"/>
    </source>
</evidence>